<comment type="caution">
    <text evidence="1">The sequence shown here is derived from an EMBL/GenBank/DDBJ whole genome shotgun (WGS) entry which is preliminary data.</text>
</comment>
<dbReference type="EMBL" id="BGPR01005846">
    <property type="protein sequence ID" value="GBN13956.1"/>
    <property type="molecule type" value="Genomic_DNA"/>
</dbReference>
<name>A0A4Y2LK65_ARAVE</name>
<evidence type="ECO:0000313" key="2">
    <source>
        <dbReference type="Proteomes" id="UP000499080"/>
    </source>
</evidence>
<keyword evidence="2" id="KW-1185">Reference proteome</keyword>
<dbReference type="Proteomes" id="UP000499080">
    <property type="component" value="Unassembled WGS sequence"/>
</dbReference>
<accession>A0A4Y2LK65</accession>
<sequence>MDAEDTRRIESKQVNFEKPHLIKDSVFRPVIPDYNGNRTLYFERTFACNCPETPTSWSFRVTFQRLPLSGVSCLIAIRRTDDRPGLVDVEFRMIIQPSSLTETFLLRFNSKIPAGRADRRIFPEVIPVKAVERLSGRYLHVELFLFVEGCHRER</sequence>
<protein>
    <recommendedName>
        <fullName evidence="3">MATH domain-containing protein</fullName>
    </recommendedName>
</protein>
<reference evidence="1 2" key="1">
    <citation type="journal article" date="2019" name="Sci. Rep.">
        <title>Orb-weaving spider Araneus ventricosus genome elucidates the spidroin gene catalogue.</title>
        <authorList>
            <person name="Kono N."/>
            <person name="Nakamura H."/>
            <person name="Ohtoshi R."/>
            <person name="Moran D.A.P."/>
            <person name="Shinohara A."/>
            <person name="Yoshida Y."/>
            <person name="Fujiwara M."/>
            <person name="Mori M."/>
            <person name="Tomita M."/>
            <person name="Arakawa K."/>
        </authorList>
    </citation>
    <scope>NUCLEOTIDE SEQUENCE [LARGE SCALE GENOMIC DNA]</scope>
</reference>
<proteinExistence type="predicted"/>
<evidence type="ECO:0008006" key="3">
    <source>
        <dbReference type="Google" id="ProtNLM"/>
    </source>
</evidence>
<evidence type="ECO:0000313" key="1">
    <source>
        <dbReference type="EMBL" id="GBN13956.1"/>
    </source>
</evidence>
<dbReference type="AlphaFoldDB" id="A0A4Y2LK65"/>
<gene>
    <name evidence="1" type="ORF">AVEN_91371_1</name>
</gene>
<organism evidence="1 2">
    <name type="scientific">Araneus ventricosus</name>
    <name type="common">Orbweaver spider</name>
    <name type="synonym">Epeira ventricosa</name>
    <dbReference type="NCBI Taxonomy" id="182803"/>
    <lineage>
        <taxon>Eukaryota</taxon>
        <taxon>Metazoa</taxon>
        <taxon>Ecdysozoa</taxon>
        <taxon>Arthropoda</taxon>
        <taxon>Chelicerata</taxon>
        <taxon>Arachnida</taxon>
        <taxon>Araneae</taxon>
        <taxon>Araneomorphae</taxon>
        <taxon>Entelegynae</taxon>
        <taxon>Araneoidea</taxon>
        <taxon>Araneidae</taxon>
        <taxon>Araneus</taxon>
    </lineage>
</organism>